<dbReference type="EMBL" id="JACCJC010000064">
    <property type="protein sequence ID" value="KAF6230851.1"/>
    <property type="molecule type" value="Genomic_DNA"/>
</dbReference>
<feature type="region of interest" description="Disordered" evidence="1">
    <location>
        <begin position="24"/>
        <end position="78"/>
    </location>
</feature>
<protein>
    <submittedName>
        <fullName evidence="3">Uncharacterized protein</fullName>
    </submittedName>
</protein>
<evidence type="ECO:0000256" key="1">
    <source>
        <dbReference type="SAM" id="MobiDB-lite"/>
    </source>
</evidence>
<evidence type="ECO:0000313" key="4">
    <source>
        <dbReference type="Proteomes" id="UP000578531"/>
    </source>
</evidence>
<comment type="caution">
    <text evidence="3">The sequence shown here is derived from an EMBL/GenBank/DDBJ whole genome shotgun (WGS) entry which is preliminary data.</text>
</comment>
<dbReference type="RefSeq" id="XP_037160284.1">
    <property type="nucleotide sequence ID" value="XM_037312852.1"/>
</dbReference>
<name>A0A8H6L0D7_9LECA</name>
<dbReference type="Proteomes" id="UP000578531">
    <property type="component" value="Unassembled WGS sequence"/>
</dbReference>
<evidence type="ECO:0000313" key="3">
    <source>
        <dbReference type="EMBL" id="KAF6230851.1"/>
    </source>
</evidence>
<gene>
    <name evidence="3" type="ORF">HO173_010967</name>
</gene>
<feature type="signal peptide" evidence="2">
    <location>
        <begin position="1"/>
        <end position="19"/>
    </location>
</feature>
<reference evidence="3 4" key="1">
    <citation type="journal article" date="2020" name="Genomics">
        <title>Complete, high-quality genomes from long-read metagenomic sequencing of two wolf lichen thalli reveals enigmatic genome architecture.</title>
        <authorList>
            <person name="McKenzie S.K."/>
            <person name="Walston R.F."/>
            <person name="Allen J.L."/>
        </authorList>
    </citation>
    <scope>NUCLEOTIDE SEQUENCE [LARGE SCALE GENOMIC DNA]</scope>
    <source>
        <strain evidence="3">WasteWater2</strain>
    </source>
</reference>
<keyword evidence="4" id="KW-1185">Reference proteome</keyword>
<dbReference type="AlphaFoldDB" id="A0A8H6L0D7"/>
<evidence type="ECO:0000256" key="2">
    <source>
        <dbReference type="SAM" id="SignalP"/>
    </source>
</evidence>
<sequence>MRLTRLLLLRLSITAGLLAQSMTRASTDGLPPPLNPSWIPASEATLQPWPTDTDAPPQVSQESTGPEEPVTAQAWLSL</sequence>
<accession>A0A8H6L0D7</accession>
<organism evidence="3 4">
    <name type="scientific">Letharia columbiana</name>
    <dbReference type="NCBI Taxonomy" id="112416"/>
    <lineage>
        <taxon>Eukaryota</taxon>
        <taxon>Fungi</taxon>
        <taxon>Dikarya</taxon>
        <taxon>Ascomycota</taxon>
        <taxon>Pezizomycotina</taxon>
        <taxon>Lecanoromycetes</taxon>
        <taxon>OSLEUM clade</taxon>
        <taxon>Lecanoromycetidae</taxon>
        <taxon>Lecanorales</taxon>
        <taxon>Lecanorineae</taxon>
        <taxon>Parmeliaceae</taxon>
        <taxon>Letharia</taxon>
    </lineage>
</organism>
<feature type="chain" id="PRO_5034273818" evidence="2">
    <location>
        <begin position="20"/>
        <end position="78"/>
    </location>
</feature>
<keyword evidence="2" id="KW-0732">Signal</keyword>
<dbReference type="GeneID" id="59292613"/>
<proteinExistence type="predicted"/>